<proteinExistence type="predicted"/>
<evidence type="ECO:0000313" key="2">
    <source>
        <dbReference type="Proteomes" id="UP000289946"/>
    </source>
</evidence>
<organism evidence="1 2">
    <name type="scientific">Bradyrhizobium zhanjiangense</name>
    <dbReference type="NCBI Taxonomy" id="1325107"/>
    <lineage>
        <taxon>Bacteria</taxon>
        <taxon>Pseudomonadati</taxon>
        <taxon>Pseudomonadota</taxon>
        <taxon>Alphaproteobacteria</taxon>
        <taxon>Hyphomicrobiales</taxon>
        <taxon>Nitrobacteraceae</taxon>
        <taxon>Bradyrhizobium</taxon>
    </lineage>
</organism>
<reference evidence="1 2" key="1">
    <citation type="submission" date="2018-10" db="EMBL/GenBank/DDBJ databases">
        <title>Bradyrhizobium sp. nov., isolated from effective nodules of peanut in China.</title>
        <authorList>
            <person name="Li Y."/>
        </authorList>
    </citation>
    <scope>NUCLEOTIDE SEQUENCE [LARGE SCALE GENOMIC DNA]</scope>
    <source>
        <strain evidence="1 2">CCBAU 51781</strain>
    </source>
</reference>
<sequence length="52" mass="5702">MNGTSERIKVEDVAQITGENKRTIQAAAARGEIPGPAKLFKAWTFDEVKLLT</sequence>
<protein>
    <submittedName>
        <fullName evidence="1">DNA-binding protein</fullName>
    </submittedName>
</protein>
<keyword evidence="2" id="KW-1185">Reference proteome</keyword>
<dbReference type="GO" id="GO:0003677">
    <property type="term" value="F:DNA binding"/>
    <property type="evidence" value="ECO:0007669"/>
    <property type="project" value="UniProtKB-KW"/>
</dbReference>
<keyword evidence="1" id="KW-0238">DNA-binding</keyword>
<accession>A0ABY0DN70</accession>
<gene>
    <name evidence="1" type="ORF">EAS62_12540</name>
</gene>
<comment type="caution">
    <text evidence="1">The sequence shown here is derived from an EMBL/GenBank/DDBJ whole genome shotgun (WGS) entry which is preliminary data.</text>
</comment>
<name>A0ABY0DN70_9BRAD</name>
<dbReference type="Proteomes" id="UP000289946">
    <property type="component" value="Unassembled WGS sequence"/>
</dbReference>
<evidence type="ECO:0000313" key="1">
    <source>
        <dbReference type="EMBL" id="RXG96399.1"/>
    </source>
</evidence>
<dbReference type="EMBL" id="RDRA01000006">
    <property type="protein sequence ID" value="RXG96399.1"/>
    <property type="molecule type" value="Genomic_DNA"/>
</dbReference>